<dbReference type="InterPro" id="IPR025241">
    <property type="entry name" value="DUF4190"/>
</dbReference>
<dbReference type="InterPro" id="IPR038232">
    <property type="entry name" value="PknH-like_Extracell_sf"/>
</dbReference>
<evidence type="ECO:0000259" key="3">
    <source>
        <dbReference type="Pfam" id="PF13828"/>
    </source>
</evidence>
<evidence type="ECO:0000313" key="6">
    <source>
        <dbReference type="EMBL" id="BDY32875.1"/>
    </source>
</evidence>
<dbReference type="Gene3D" id="3.40.1000.70">
    <property type="entry name" value="PknH-like extracellular domain"/>
    <property type="match status" value="1"/>
</dbReference>
<evidence type="ECO:0000313" key="8">
    <source>
        <dbReference type="Proteomes" id="UP001241092"/>
    </source>
</evidence>
<feature type="region of interest" description="Disordered" evidence="1">
    <location>
        <begin position="1"/>
        <end position="41"/>
    </location>
</feature>
<feature type="transmembrane region" description="Helical" evidence="2">
    <location>
        <begin position="82"/>
        <end position="105"/>
    </location>
</feature>
<evidence type="ECO:0000313" key="5">
    <source>
        <dbReference type="EMBL" id="BBX38231.1"/>
    </source>
</evidence>
<reference evidence="5" key="2">
    <citation type="submission" date="2020-02" db="EMBL/GenBank/DDBJ databases">
        <authorList>
            <person name="Matsumoto Y."/>
            <person name="Motooka D."/>
            <person name="Nakamura S."/>
        </authorList>
    </citation>
    <scope>NUCLEOTIDE SEQUENCE</scope>
    <source>
        <strain evidence="5">JCM 12375</strain>
    </source>
</reference>
<feature type="domain" description="DUF4190" evidence="3">
    <location>
        <begin position="47"/>
        <end position="97"/>
    </location>
</feature>
<sequence length="349" mass="35557">MSFGGYGGSSADPFGGQPSGGGWSGPPTYQAPPPSPPSQQTNPLATLSIVFAFLFAPAGVVLGHVALSQIKRLHQKGRDRAIIGLVLSYFMIVVVVAALVVGAALPTDEPTSAVADATTSAAPVNGATTTEAAVPVTGANLTDVLLNGGELAALLGQRFKPSADHRLVGALDAMPNAFPDEATASPHECIGATHVTQRSTYESSSVQNFAFEDWWTSDIGPVLAVTEAVVVLSSRAEAEAAFDKFAQQWQACEGRTVTLLAAPTSASGGHYVVTANAVQVADHVLSAVLASDHSDGGSARASARTLGVKGNCVVEVEVSMSGVAPGKDPMSGRDTSGIDVARAILARIA</sequence>
<dbReference type="InterPro" id="IPR026954">
    <property type="entry name" value="PknH-like_Extracell"/>
</dbReference>
<organism evidence="6 8">
    <name type="scientific">Mycolicibacterium mageritense</name>
    <name type="common">Mycobacterium mageritense</name>
    <dbReference type="NCBI Taxonomy" id="53462"/>
    <lineage>
        <taxon>Bacteria</taxon>
        <taxon>Bacillati</taxon>
        <taxon>Actinomycetota</taxon>
        <taxon>Actinomycetes</taxon>
        <taxon>Mycobacteriales</taxon>
        <taxon>Mycobacteriaceae</taxon>
        <taxon>Mycolicibacterium</taxon>
    </lineage>
</organism>
<reference evidence="6" key="3">
    <citation type="submission" date="2023-03" db="EMBL/GenBank/DDBJ databases">
        <title>Draft genome sequence of a Mycolicibacterium mageritense strain H4_3_1 isolated from a hybrid biological-inorganic system reactor.</title>
        <authorList>
            <person name="Feng X."/>
            <person name="Kazama D."/>
            <person name="Sato K."/>
            <person name="Kobayashi H."/>
        </authorList>
    </citation>
    <scope>NUCLEOTIDE SEQUENCE</scope>
    <source>
        <strain evidence="6">H4_3_1</strain>
    </source>
</reference>
<evidence type="ECO:0000256" key="2">
    <source>
        <dbReference type="SAM" id="Phobius"/>
    </source>
</evidence>
<evidence type="ECO:0000256" key="1">
    <source>
        <dbReference type="SAM" id="MobiDB-lite"/>
    </source>
</evidence>
<dbReference type="EMBL" id="AP022567">
    <property type="protein sequence ID" value="BBX38231.1"/>
    <property type="molecule type" value="Genomic_DNA"/>
</dbReference>
<feature type="domain" description="PknH-like extracellular" evidence="4">
    <location>
        <begin position="136"/>
        <end position="347"/>
    </location>
</feature>
<keyword evidence="2" id="KW-1133">Transmembrane helix</keyword>
<gene>
    <name evidence="6" type="ORF">hbim_06847</name>
    <name evidence="5" type="ORF">MMAGJ_75130</name>
</gene>
<proteinExistence type="predicted"/>
<dbReference type="EMBL" id="AP027452">
    <property type="protein sequence ID" value="BDY32875.1"/>
    <property type="molecule type" value="Genomic_DNA"/>
</dbReference>
<dbReference type="Proteomes" id="UP000465622">
    <property type="component" value="Chromosome"/>
</dbReference>
<reference evidence="5 7" key="1">
    <citation type="journal article" date="2019" name="Emerg. Microbes Infect.">
        <title>Comprehensive subspecies identification of 175 nontuberculous mycobacteria species based on 7547 genomic profiles.</title>
        <authorList>
            <person name="Matsumoto Y."/>
            <person name="Kinjo T."/>
            <person name="Motooka D."/>
            <person name="Nabeya D."/>
            <person name="Jung N."/>
            <person name="Uechi K."/>
            <person name="Horii T."/>
            <person name="Iida T."/>
            <person name="Fujita J."/>
            <person name="Nakamura S."/>
        </authorList>
    </citation>
    <scope>NUCLEOTIDE SEQUENCE [LARGE SCALE GENOMIC DNA]</scope>
    <source>
        <strain evidence="5 7">JCM 12375</strain>
    </source>
</reference>
<dbReference type="Proteomes" id="UP001241092">
    <property type="component" value="Chromosome"/>
</dbReference>
<dbReference type="Pfam" id="PF14032">
    <property type="entry name" value="PknH_C"/>
    <property type="match status" value="1"/>
</dbReference>
<name>A0AAI8XS95_MYCME</name>
<evidence type="ECO:0000259" key="4">
    <source>
        <dbReference type="Pfam" id="PF14032"/>
    </source>
</evidence>
<evidence type="ECO:0000313" key="7">
    <source>
        <dbReference type="Proteomes" id="UP000465622"/>
    </source>
</evidence>
<dbReference type="AlphaFoldDB" id="A0AAI8XS95"/>
<keyword evidence="2" id="KW-0812">Transmembrane</keyword>
<evidence type="ECO:0008006" key="9">
    <source>
        <dbReference type="Google" id="ProtNLM"/>
    </source>
</evidence>
<protein>
    <recommendedName>
        <fullName evidence="9">DUF4190 domain-containing protein</fullName>
    </recommendedName>
</protein>
<feature type="transmembrane region" description="Helical" evidence="2">
    <location>
        <begin position="44"/>
        <end position="70"/>
    </location>
</feature>
<accession>A0AAI8XS95</accession>
<keyword evidence="2" id="KW-0472">Membrane</keyword>
<keyword evidence="7" id="KW-1185">Reference proteome</keyword>
<dbReference type="RefSeq" id="WP_036442882.1">
    <property type="nucleotide sequence ID" value="NZ_AP022567.1"/>
</dbReference>
<dbReference type="Pfam" id="PF13828">
    <property type="entry name" value="DUF4190"/>
    <property type="match status" value="1"/>
</dbReference>